<keyword evidence="4" id="KW-1185">Reference proteome</keyword>
<dbReference type="SUPFAM" id="SSF53448">
    <property type="entry name" value="Nucleotide-diphospho-sugar transferases"/>
    <property type="match status" value="1"/>
</dbReference>
<feature type="transmembrane region" description="Helical" evidence="1">
    <location>
        <begin position="250"/>
        <end position="268"/>
    </location>
</feature>
<dbReference type="KEGG" id="pabo:BCY86_07815"/>
<dbReference type="RefSeq" id="WP_075277258.1">
    <property type="nucleotide sequence ID" value="NZ_CP016908.1"/>
</dbReference>
<feature type="transmembrane region" description="Helical" evidence="1">
    <location>
        <begin position="275"/>
        <end position="295"/>
    </location>
</feature>
<dbReference type="InterPro" id="IPR001173">
    <property type="entry name" value="Glyco_trans_2-like"/>
</dbReference>
<keyword evidence="1" id="KW-0472">Membrane</keyword>
<dbReference type="PANTHER" id="PTHR43685:SF2">
    <property type="entry name" value="GLYCOSYLTRANSFERASE 2-LIKE DOMAIN-CONTAINING PROTEIN"/>
    <property type="match status" value="1"/>
</dbReference>
<evidence type="ECO:0000259" key="2">
    <source>
        <dbReference type="Pfam" id="PF00535"/>
    </source>
</evidence>
<gene>
    <name evidence="3" type="ORF">BCY86_07815</name>
</gene>
<dbReference type="AlphaFoldDB" id="A0A1L6MYN9"/>
<protein>
    <recommendedName>
        <fullName evidence="2">Glycosyltransferase 2-like domain-containing protein</fullName>
    </recommendedName>
</protein>
<accession>A0A1L6MYN9</accession>
<name>A0A1L6MYN9_9BACT</name>
<dbReference type="InterPro" id="IPR029044">
    <property type="entry name" value="Nucleotide-diphossugar_trans"/>
</dbReference>
<evidence type="ECO:0000313" key="4">
    <source>
        <dbReference type="Proteomes" id="UP000185544"/>
    </source>
</evidence>
<evidence type="ECO:0000313" key="3">
    <source>
        <dbReference type="EMBL" id="APS00589.1"/>
    </source>
</evidence>
<keyword evidence="1" id="KW-0812">Transmembrane</keyword>
<organism evidence="3 4">
    <name type="scientific">Pajaroellobacter abortibovis</name>
    <dbReference type="NCBI Taxonomy" id="1882918"/>
    <lineage>
        <taxon>Bacteria</taxon>
        <taxon>Pseudomonadati</taxon>
        <taxon>Myxococcota</taxon>
        <taxon>Polyangia</taxon>
        <taxon>Polyangiales</taxon>
        <taxon>Polyangiaceae</taxon>
    </lineage>
</organism>
<dbReference type="OrthoDB" id="5291101at2"/>
<reference evidence="3 4" key="1">
    <citation type="submission" date="2016-08" db="EMBL/GenBank/DDBJ databases">
        <title>Identification and validation of antigenic proteins from Pajaroellobacter abortibovis using de-novo genome sequence assembly and reverse vaccinology.</title>
        <authorList>
            <person name="Welly B.T."/>
            <person name="Miller M.R."/>
            <person name="Stott J.L."/>
            <person name="Blanchard M.T."/>
            <person name="Islas-Trejo A.D."/>
            <person name="O'Rourke S.M."/>
            <person name="Young A.E."/>
            <person name="Medrano J.F."/>
            <person name="Van Eenennaam A.L."/>
        </authorList>
    </citation>
    <scope>NUCLEOTIDE SEQUENCE [LARGE SCALE GENOMIC DNA]</scope>
    <source>
        <strain evidence="3 4">BTF92-0548A/99-0131</strain>
    </source>
</reference>
<feature type="transmembrane region" description="Helical" evidence="1">
    <location>
        <begin position="301"/>
        <end position="324"/>
    </location>
</feature>
<dbReference type="EMBL" id="CP016908">
    <property type="protein sequence ID" value="APS00589.1"/>
    <property type="molecule type" value="Genomic_DNA"/>
</dbReference>
<dbReference type="STRING" id="1882918.BCY86_07815"/>
<keyword evidence="1" id="KW-1133">Transmembrane helix</keyword>
<sequence>MIKEFSIVIPTYNMSSFLPKLYESLTEGGLTTAAHEIIFVNDGSTDNTGEVLHTLQSQEDPNNRRIRPLHLKTNQGRFHARLMGARAATSPHLFFLDSRLTLASDFLPHFLNAIAHYPIFVANIQINIHRNLFCLYWVRSHEFIFRNHFQHLSQPITLTPENYDRFLKGTAALFCPRNAFLASCDHFKETNLLSDDTFLLRHMVQKHPITIDPRVQLYWVPRESTWPFLLHLIERGPFFVEYHIFARKGLFFWIVMGGLGCLIGWFLLLPFKPALATSILWIAMVVLLGSTALFAKSPREFFLLLLLHTSVVIAFGVGVLKGLVVNTIRWFQKKIPSLS</sequence>
<feature type="domain" description="Glycosyltransferase 2-like" evidence="2">
    <location>
        <begin position="6"/>
        <end position="124"/>
    </location>
</feature>
<proteinExistence type="predicted"/>
<evidence type="ECO:0000256" key="1">
    <source>
        <dbReference type="SAM" id="Phobius"/>
    </source>
</evidence>
<dbReference type="PANTHER" id="PTHR43685">
    <property type="entry name" value="GLYCOSYLTRANSFERASE"/>
    <property type="match status" value="1"/>
</dbReference>
<dbReference type="Proteomes" id="UP000185544">
    <property type="component" value="Chromosome"/>
</dbReference>
<dbReference type="Gene3D" id="3.90.550.10">
    <property type="entry name" value="Spore Coat Polysaccharide Biosynthesis Protein SpsA, Chain A"/>
    <property type="match status" value="1"/>
</dbReference>
<dbReference type="InterPro" id="IPR050834">
    <property type="entry name" value="Glycosyltransf_2"/>
</dbReference>
<dbReference type="Pfam" id="PF00535">
    <property type="entry name" value="Glycos_transf_2"/>
    <property type="match status" value="1"/>
</dbReference>